<evidence type="ECO:0000313" key="1">
    <source>
        <dbReference type="EMBL" id="KAL3273352.1"/>
    </source>
</evidence>
<accession>A0ABD2N476</accession>
<keyword evidence="2" id="KW-1185">Reference proteome</keyword>
<evidence type="ECO:0000313" key="2">
    <source>
        <dbReference type="Proteomes" id="UP001516400"/>
    </source>
</evidence>
<proteinExistence type="predicted"/>
<protein>
    <submittedName>
        <fullName evidence="1">Uncharacterized protein</fullName>
    </submittedName>
</protein>
<organism evidence="1 2">
    <name type="scientific">Cryptolaemus montrouzieri</name>
    <dbReference type="NCBI Taxonomy" id="559131"/>
    <lineage>
        <taxon>Eukaryota</taxon>
        <taxon>Metazoa</taxon>
        <taxon>Ecdysozoa</taxon>
        <taxon>Arthropoda</taxon>
        <taxon>Hexapoda</taxon>
        <taxon>Insecta</taxon>
        <taxon>Pterygota</taxon>
        <taxon>Neoptera</taxon>
        <taxon>Endopterygota</taxon>
        <taxon>Coleoptera</taxon>
        <taxon>Polyphaga</taxon>
        <taxon>Cucujiformia</taxon>
        <taxon>Coccinelloidea</taxon>
        <taxon>Coccinellidae</taxon>
        <taxon>Scymninae</taxon>
        <taxon>Scymnini</taxon>
        <taxon>Cryptolaemus</taxon>
    </lineage>
</organism>
<reference evidence="1 2" key="1">
    <citation type="journal article" date="2021" name="BMC Biol.">
        <title>Horizontally acquired antibacterial genes associated with adaptive radiation of ladybird beetles.</title>
        <authorList>
            <person name="Li H.S."/>
            <person name="Tang X.F."/>
            <person name="Huang Y.H."/>
            <person name="Xu Z.Y."/>
            <person name="Chen M.L."/>
            <person name="Du X.Y."/>
            <person name="Qiu B.Y."/>
            <person name="Chen P.T."/>
            <person name="Zhang W."/>
            <person name="Slipinski A."/>
            <person name="Escalona H.E."/>
            <person name="Waterhouse R.M."/>
            <person name="Zwick A."/>
            <person name="Pang H."/>
        </authorList>
    </citation>
    <scope>NUCLEOTIDE SEQUENCE [LARGE SCALE GENOMIC DNA]</scope>
    <source>
        <strain evidence="1">SYSU2018</strain>
    </source>
</reference>
<dbReference type="Proteomes" id="UP001516400">
    <property type="component" value="Unassembled WGS sequence"/>
</dbReference>
<comment type="caution">
    <text evidence="1">The sequence shown here is derived from an EMBL/GenBank/DDBJ whole genome shotgun (WGS) entry which is preliminary data.</text>
</comment>
<dbReference type="AlphaFoldDB" id="A0ABD2N476"/>
<gene>
    <name evidence="1" type="ORF">HHI36_014800</name>
</gene>
<name>A0ABD2N476_9CUCU</name>
<sequence length="99" mass="11133">MSKLNPNFLKTSDLSYEIVLRNIDPPATVEDKRRILKGILAQEGSDRSFIGITDPYDLKDNVNELTESITDISNLVSNFQGSPNNDDYTYFITSDPCIT</sequence>
<dbReference type="EMBL" id="JABFTP020000062">
    <property type="protein sequence ID" value="KAL3273352.1"/>
    <property type="molecule type" value="Genomic_DNA"/>
</dbReference>